<evidence type="ECO:0000313" key="2">
    <source>
        <dbReference type="Proteomes" id="UP000805193"/>
    </source>
</evidence>
<name>A0AC60QYF9_IXOPE</name>
<evidence type="ECO:0000313" key="1">
    <source>
        <dbReference type="EMBL" id="KAG0444716.1"/>
    </source>
</evidence>
<sequence>MFIGDTLVLIMDYVIEEGLPWASVERLLKLQNKLLGKDVPPESKYLFRKFANASSEDITFHFYCPTCESFLEKTTGNLQARQRISPTCSVCKKQYVGRDLMSSGSFFVGLPVETQLASVLSDEAIQEKLVESLASLNCDLCGNTETLSHVLVEWSNAHLFWDEMRTTFNLRDAFEVEWSALRPRSKRTIWKWVQHFGAVGSVANKKHVFASTPKKEQLAYGIMGAFEAGPYLSTKRAASLFGLSDYTVRRIRRRHNLHAYKVHVLTELKPEDYERRLDFCREEILSIAANPFHLDFLLFSDDAVFHLDGKVNAQNCRHWSNGNPHWTMEKSQYSFKYIPSLQAFQEATHLIRVREGTPNRDLYYIFDHWAS</sequence>
<dbReference type="Proteomes" id="UP000805193">
    <property type="component" value="Unassembled WGS sequence"/>
</dbReference>
<keyword evidence="2" id="KW-1185">Reference proteome</keyword>
<proteinExistence type="predicted"/>
<organism evidence="1 2">
    <name type="scientific">Ixodes persulcatus</name>
    <name type="common">Taiga tick</name>
    <dbReference type="NCBI Taxonomy" id="34615"/>
    <lineage>
        <taxon>Eukaryota</taxon>
        <taxon>Metazoa</taxon>
        <taxon>Ecdysozoa</taxon>
        <taxon>Arthropoda</taxon>
        <taxon>Chelicerata</taxon>
        <taxon>Arachnida</taxon>
        <taxon>Acari</taxon>
        <taxon>Parasitiformes</taxon>
        <taxon>Ixodida</taxon>
        <taxon>Ixodoidea</taxon>
        <taxon>Ixodidae</taxon>
        <taxon>Ixodinae</taxon>
        <taxon>Ixodes</taxon>
    </lineage>
</organism>
<comment type="caution">
    <text evidence="1">The sequence shown here is derived from an EMBL/GenBank/DDBJ whole genome shotgun (WGS) entry which is preliminary data.</text>
</comment>
<accession>A0AC60QYF9</accession>
<reference evidence="1 2" key="1">
    <citation type="journal article" date="2020" name="Cell">
        <title>Large-Scale Comparative Analyses of Tick Genomes Elucidate Their Genetic Diversity and Vector Capacities.</title>
        <authorList>
            <consortium name="Tick Genome and Microbiome Consortium (TIGMIC)"/>
            <person name="Jia N."/>
            <person name="Wang J."/>
            <person name="Shi W."/>
            <person name="Du L."/>
            <person name="Sun Y."/>
            <person name="Zhan W."/>
            <person name="Jiang J.F."/>
            <person name="Wang Q."/>
            <person name="Zhang B."/>
            <person name="Ji P."/>
            <person name="Bell-Sakyi L."/>
            <person name="Cui X.M."/>
            <person name="Yuan T.T."/>
            <person name="Jiang B.G."/>
            <person name="Yang W.F."/>
            <person name="Lam T.T."/>
            <person name="Chang Q.C."/>
            <person name="Ding S.J."/>
            <person name="Wang X.J."/>
            <person name="Zhu J.G."/>
            <person name="Ruan X.D."/>
            <person name="Zhao L."/>
            <person name="Wei J.T."/>
            <person name="Ye R.Z."/>
            <person name="Que T.C."/>
            <person name="Du C.H."/>
            <person name="Zhou Y.H."/>
            <person name="Cheng J.X."/>
            <person name="Dai P.F."/>
            <person name="Guo W.B."/>
            <person name="Han X.H."/>
            <person name="Huang E.J."/>
            <person name="Li L.F."/>
            <person name="Wei W."/>
            <person name="Gao Y.C."/>
            <person name="Liu J.Z."/>
            <person name="Shao H.Z."/>
            <person name="Wang X."/>
            <person name="Wang C.C."/>
            <person name="Yang T.C."/>
            <person name="Huo Q.B."/>
            <person name="Li W."/>
            <person name="Chen H.Y."/>
            <person name="Chen S.E."/>
            <person name="Zhou L.G."/>
            <person name="Ni X.B."/>
            <person name="Tian J.H."/>
            <person name="Sheng Y."/>
            <person name="Liu T."/>
            <person name="Pan Y.S."/>
            <person name="Xia L.Y."/>
            <person name="Li J."/>
            <person name="Zhao F."/>
            <person name="Cao W.C."/>
        </authorList>
    </citation>
    <scope>NUCLEOTIDE SEQUENCE [LARGE SCALE GENOMIC DNA]</scope>
    <source>
        <strain evidence="1">Iper-2018</strain>
    </source>
</reference>
<gene>
    <name evidence="1" type="ORF">HPB47_013465</name>
</gene>
<dbReference type="EMBL" id="JABSTQ010001588">
    <property type="protein sequence ID" value="KAG0444716.1"/>
    <property type="molecule type" value="Genomic_DNA"/>
</dbReference>
<protein>
    <submittedName>
        <fullName evidence="1">Uncharacterized protein</fullName>
    </submittedName>
</protein>